<dbReference type="AlphaFoldDB" id="A0A1V2VT57"/>
<evidence type="ECO:0000256" key="2">
    <source>
        <dbReference type="SAM" id="SignalP"/>
    </source>
</evidence>
<feature type="compositionally biased region" description="Low complexity" evidence="1">
    <location>
        <begin position="48"/>
        <end position="60"/>
    </location>
</feature>
<proteinExistence type="predicted"/>
<protein>
    <recommendedName>
        <fullName evidence="5">Lipoprotein</fullName>
    </recommendedName>
</protein>
<feature type="chain" id="PRO_5010715845" description="Lipoprotein" evidence="2">
    <location>
        <begin position="19"/>
        <end position="267"/>
    </location>
</feature>
<dbReference type="Proteomes" id="UP000188543">
    <property type="component" value="Unassembled WGS sequence"/>
</dbReference>
<name>A0A1V2VT57_9BURK</name>
<reference evidence="3 4" key="1">
    <citation type="submission" date="2016-08" db="EMBL/GenBank/DDBJ databases">
        <authorList>
            <person name="Seilhamer J.J."/>
        </authorList>
    </citation>
    <scope>NUCLEOTIDE SEQUENCE [LARGE SCALE GENOMIC DNA]</scope>
    <source>
        <strain evidence="3 4">VC14762</strain>
    </source>
</reference>
<organism evidence="3 4">
    <name type="scientific">Burkholderia cenocepacia</name>
    <dbReference type="NCBI Taxonomy" id="95486"/>
    <lineage>
        <taxon>Bacteria</taxon>
        <taxon>Pseudomonadati</taxon>
        <taxon>Pseudomonadota</taxon>
        <taxon>Betaproteobacteria</taxon>
        <taxon>Burkholderiales</taxon>
        <taxon>Burkholderiaceae</taxon>
        <taxon>Burkholderia</taxon>
        <taxon>Burkholderia cepacia complex</taxon>
    </lineage>
</organism>
<accession>A0A1V2VT57</accession>
<keyword evidence="2" id="KW-0732">Signal</keyword>
<sequence>MKAVALIALTCLALTACGGGDDNSSPAASGGSGTTNNGGSGGTGGTPTTGTSDGNSGSPTASNVECDPVYQQGDTVQLHMYTQATAQSPAVDNGVYTRTFAPATFEGVALTQQAETTTGSPIQTNHYYLVGNGVRTNYGGEVYSGSTLALRDVNSPPYVETIGLTGSETVNYVDTPVFPSGGAQTSVSIQRTYVARETVSLRNGKVFANACHYHTTETFTNPALTSKTIADDWLAPGVGMVKSIADVGGTQIITRELESATVGGKSY</sequence>
<evidence type="ECO:0000313" key="4">
    <source>
        <dbReference type="Proteomes" id="UP000188543"/>
    </source>
</evidence>
<feature type="signal peptide" evidence="2">
    <location>
        <begin position="1"/>
        <end position="18"/>
    </location>
</feature>
<evidence type="ECO:0000313" key="3">
    <source>
        <dbReference type="EMBL" id="ONU75479.1"/>
    </source>
</evidence>
<dbReference type="OrthoDB" id="9025897at2"/>
<gene>
    <name evidence="3" type="ORF">A8E72_34840</name>
</gene>
<dbReference type="RefSeq" id="WP_060213441.1">
    <property type="nucleotide sequence ID" value="NZ_CADETK010000016.1"/>
</dbReference>
<comment type="caution">
    <text evidence="3">The sequence shown here is derived from an EMBL/GenBank/DDBJ whole genome shotgun (WGS) entry which is preliminary data.</text>
</comment>
<evidence type="ECO:0000256" key="1">
    <source>
        <dbReference type="SAM" id="MobiDB-lite"/>
    </source>
</evidence>
<dbReference type="PROSITE" id="PS51257">
    <property type="entry name" value="PROKAR_LIPOPROTEIN"/>
    <property type="match status" value="1"/>
</dbReference>
<dbReference type="EMBL" id="MUTJ01000104">
    <property type="protein sequence ID" value="ONU75479.1"/>
    <property type="molecule type" value="Genomic_DNA"/>
</dbReference>
<feature type="region of interest" description="Disordered" evidence="1">
    <location>
        <begin position="22"/>
        <end position="66"/>
    </location>
</feature>
<feature type="compositionally biased region" description="Gly residues" evidence="1">
    <location>
        <begin position="30"/>
        <end position="47"/>
    </location>
</feature>
<dbReference type="Gene3D" id="2.40.360.20">
    <property type="match status" value="1"/>
</dbReference>
<evidence type="ECO:0008006" key="5">
    <source>
        <dbReference type="Google" id="ProtNLM"/>
    </source>
</evidence>